<accession>A0A0A9BF42</accession>
<reference evidence="1" key="2">
    <citation type="journal article" date="2015" name="Data Brief">
        <title>Shoot transcriptome of the giant reed, Arundo donax.</title>
        <authorList>
            <person name="Barrero R.A."/>
            <person name="Guerrero F.D."/>
            <person name="Moolhuijzen P."/>
            <person name="Goolsby J.A."/>
            <person name="Tidwell J."/>
            <person name="Bellgard S.E."/>
            <person name="Bellgard M.I."/>
        </authorList>
    </citation>
    <scope>NUCLEOTIDE SEQUENCE</scope>
    <source>
        <tissue evidence="1">Shoot tissue taken approximately 20 cm above the soil surface</tissue>
    </source>
</reference>
<evidence type="ECO:0000313" key="1">
    <source>
        <dbReference type="EMBL" id="JAD57917.1"/>
    </source>
</evidence>
<name>A0A0A9BF42_ARUDO</name>
<protein>
    <submittedName>
        <fullName evidence="1">Uncharacterized protein</fullName>
    </submittedName>
</protein>
<proteinExistence type="predicted"/>
<dbReference type="EMBL" id="GBRH01239978">
    <property type="protein sequence ID" value="JAD57917.1"/>
    <property type="molecule type" value="Transcribed_RNA"/>
</dbReference>
<sequence>MDTHRLILYYTAKKN</sequence>
<organism evidence="1">
    <name type="scientific">Arundo donax</name>
    <name type="common">Giant reed</name>
    <name type="synonym">Donax arundinaceus</name>
    <dbReference type="NCBI Taxonomy" id="35708"/>
    <lineage>
        <taxon>Eukaryota</taxon>
        <taxon>Viridiplantae</taxon>
        <taxon>Streptophyta</taxon>
        <taxon>Embryophyta</taxon>
        <taxon>Tracheophyta</taxon>
        <taxon>Spermatophyta</taxon>
        <taxon>Magnoliopsida</taxon>
        <taxon>Liliopsida</taxon>
        <taxon>Poales</taxon>
        <taxon>Poaceae</taxon>
        <taxon>PACMAD clade</taxon>
        <taxon>Arundinoideae</taxon>
        <taxon>Arundineae</taxon>
        <taxon>Arundo</taxon>
    </lineage>
</organism>
<reference evidence="1" key="1">
    <citation type="submission" date="2014-09" db="EMBL/GenBank/DDBJ databases">
        <authorList>
            <person name="Magalhaes I.L.F."/>
            <person name="Oliveira U."/>
            <person name="Santos F.R."/>
            <person name="Vidigal T.H.D.A."/>
            <person name="Brescovit A.D."/>
            <person name="Santos A.J."/>
        </authorList>
    </citation>
    <scope>NUCLEOTIDE SEQUENCE</scope>
    <source>
        <tissue evidence="1">Shoot tissue taken approximately 20 cm above the soil surface</tissue>
    </source>
</reference>